<dbReference type="InterPro" id="IPR050565">
    <property type="entry name" value="LYPA1-2/EST-like"/>
</dbReference>
<evidence type="ECO:0000256" key="12">
    <source>
        <dbReference type="ARBA" id="ARBA00047337"/>
    </source>
</evidence>
<comment type="similarity">
    <text evidence="2">Belongs to the AB hydrolase superfamily. AB hydrolase 2 family.</text>
</comment>
<dbReference type="PANTHER" id="PTHR10655">
    <property type="entry name" value="LYSOPHOSPHOLIPASE-RELATED"/>
    <property type="match status" value="1"/>
</dbReference>
<comment type="catalytic activity">
    <reaction evidence="12">
        <text>S-hexadecanoyl-L-cysteinyl-[protein] + H2O = L-cysteinyl-[protein] + hexadecanoate + H(+)</text>
        <dbReference type="Rhea" id="RHEA:19233"/>
        <dbReference type="Rhea" id="RHEA-COMP:10131"/>
        <dbReference type="Rhea" id="RHEA-COMP:11032"/>
        <dbReference type="ChEBI" id="CHEBI:7896"/>
        <dbReference type="ChEBI" id="CHEBI:15377"/>
        <dbReference type="ChEBI" id="CHEBI:15378"/>
        <dbReference type="ChEBI" id="CHEBI:29950"/>
        <dbReference type="ChEBI" id="CHEBI:74151"/>
        <dbReference type="EC" id="3.1.2.22"/>
    </reaction>
</comment>
<dbReference type="Gene3D" id="3.40.50.1820">
    <property type="entry name" value="alpha/beta hydrolase"/>
    <property type="match status" value="1"/>
</dbReference>
<evidence type="ECO:0000256" key="11">
    <source>
        <dbReference type="ARBA" id="ARBA00031195"/>
    </source>
</evidence>
<keyword evidence="5" id="KW-0719">Serine esterase</keyword>
<dbReference type="GO" id="GO:0005737">
    <property type="term" value="C:cytoplasm"/>
    <property type="evidence" value="ECO:0007669"/>
    <property type="project" value="UniProtKB-SubCell"/>
</dbReference>
<dbReference type="Pfam" id="PF02230">
    <property type="entry name" value="Abhydrolase_2"/>
    <property type="match status" value="1"/>
</dbReference>
<evidence type="ECO:0000256" key="4">
    <source>
        <dbReference type="ARBA" id="ARBA00014923"/>
    </source>
</evidence>
<keyword evidence="15" id="KW-1185">Reference proteome</keyword>
<protein>
    <recommendedName>
        <fullName evidence="4">Acyl-protein thioesterase 1</fullName>
        <ecNumber evidence="3">3.1.2.22</ecNumber>
    </recommendedName>
    <alternativeName>
        <fullName evidence="11">Palmitoyl-protein hydrolase</fullName>
    </alternativeName>
</protein>
<evidence type="ECO:0000256" key="3">
    <source>
        <dbReference type="ARBA" id="ARBA00012423"/>
    </source>
</evidence>
<dbReference type="Proteomes" id="UP001172155">
    <property type="component" value="Unassembled WGS sequence"/>
</dbReference>
<keyword evidence="6" id="KW-0963">Cytoplasm</keyword>
<dbReference type="AlphaFoldDB" id="A0AA40F1M5"/>
<comment type="subcellular location">
    <subcellularLocation>
        <location evidence="1">Cytoplasm</location>
    </subcellularLocation>
</comment>
<dbReference type="GO" id="GO:0052689">
    <property type="term" value="F:carboxylic ester hydrolase activity"/>
    <property type="evidence" value="ECO:0007669"/>
    <property type="project" value="UniProtKB-KW"/>
</dbReference>
<evidence type="ECO:0000313" key="14">
    <source>
        <dbReference type="EMBL" id="KAK0749590.1"/>
    </source>
</evidence>
<name>A0AA40F1M5_9PEZI</name>
<evidence type="ECO:0000259" key="13">
    <source>
        <dbReference type="Pfam" id="PF02230"/>
    </source>
</evidence>
<gene>
    <name evidence="14" type="ORF">B0T18DRAFT_437078</name>
</gene>
<dbReference type="EC" id="3.1.2.22" evidence="3"/>
<evidence type="ECO:0000256" key="2">
    <source>
        <dbReference type="ARBA" id="ARBA00006499"/>
    </source>
</evidence>
<evidence type="ECO:0000256" key="1">
    <source>
        <dbReference type="ARBA" id="ARBA00004496"/>
    </source>
</evidence>
<evidence type="ECO:0000256" key="8">
    <source>
        <dbReference type="ARBA" id="ARBA00022832"/>
    </source>
</evidence>
<evidence type="ECO:0000313" key="15">
    <source>
        <dbReference type="Proteomes" id="UP001172155"/>
    </source>
</evidence>
<accession>A0AA40F1M5</accession>
<dbReference type="InterPro" id="IPR003140">
    <property type="entry name" value="PLipase/COase/thioEstase"/>
</dbReference>
<evidence type="ECO:0000256" key="9">
    <source>
        <dbReference type="ARBA" id="ARBA00023098"/>
    </source>
</evidence>
<feature type="domain" description="Phospholipase/carboxylesterase/thioesterase" evidence="13">
    <location>
        <begin position="15"/>
        <end position="230"/>
    </location>
</feature>
<dbReference type="PANTHER" id="PTHR10655:SF17">
    <property type="entry name" value="LYSOPHOSPHOLIPASE-LIKE PROTEIN 1"/>
    <property type="match status" value="1"/>
</dbReference>
<dbReference type="EMBL" id="JAUKUD010000003">
    <property type="protein sequence ID" value="KAK0749590.1"/>
    <property type="molecule type" value="Genomic_DNA"/>
</dbReference>
<evidence type="ECO:0000256" key="7">
    <source>
        <dbReference type="ARBA" id="ARBA00022801"/>
    </source>
</evidence>
<dbReference type="SUPFAM" id="SSF53474">
    <property type="entry name" value="alpha/beta-Hydrolases"/>
    <property type="match status" value="1"/>
</dbReference>
<keyword evidence="7" id="KW-0378">Hydrolase</keyword>
<evidence type="ECO:0000256" key="5">
    <source>
        <dbReference type="ARBA" id="ARBA00022487"/>
    </source>
</evidence>
<evidence type="ECO:0000256" key="6">
    <source>
        <dbReference type="ARBA" id="ARBA00022490"/>
    </source>
</evidence>
<dbReference type="GO" id="GO:0008474">
    <property type="term" value="F:palmitoyl-(protein) hydrolase activity"/>
    <property type="evidence" value="ECO:0007669"/>
    <property type="project" value="UniProtKB-EC"/>
</dbReference>
<comment type="function">
    <text evidence="10">Hydrolyzes fatty acids from S-acylated cysteine residues in proteins with a strong preference for palmitoylated G-alpha proteins over other acyl substrates. Mediates the deacylation of G-alpha proteins such as GPA1 in vivo, but has weak or no activity toward palmitoylated Ras proteins. Has weak lysophospholipase activity in vitro; however such activity may not exist in vivo.</text>
</comment>
<keyword evidence="8" id="KW-0276">Fatty acid metabolism</keyword>
<sequence length="239" mass="26401">MSLTYITPLVFPALAHHTATVIFFHGLGDTRDGWSFAVENWRRRQRLNEVKFILPQAPNIPITVNGGARMPGWYDIASMSADPEALRRNEDKDGILRTQQHVFGLIQKEIDSGIPADRIVLGGFSQGGAVSIFSGLTAKVKLAGVVGLSAYLLLSNQFTTYLPTPNVNKETPIFMGHGDSDMVVNTIIGKKTYDVLKDLGYNVDFKLYPNLEHSASPEEILDVESFLIKVLPTKGKEEL</sequence>
<keyword evidence="9" id="KW-0443">Lipid metabolism</keyword>
<dbReference type="FunFam" id="3.40.50.1820:FF:000010">
    <property type="entry name" value="Acyl-protein thioesterase 2"/>
    <property type="match status" value="1"/>
</dbReference>
<dbReference type="GO" id="GO:0006631">
    <property type="term" value="P:fatty acid metabolic process"/>
    <property type="evidence" value="ECO:0007669"/>
    <property type="project" value="UniProtKB-KW"/>
</dbReference>
<comment type="caution">
    <text evidence="14">The sequence shown here is derived from an EMBL/GenBank/DDBJ whole genome shotgun (WGS) entry which is preliminary data.</text>
</comment>
<reference evidence="14" key="1">
    <citation type="submission" date="2023-06" db="EMBL/GenBank/DDBJ databases">
        <title>Genome-scale phylogeny and comparative genomics of the fungal order Sordariales.</title>
        <authorList>
            <consortium name="Lawrence Berkeley National Laboratory"/>
            <person name="Hensen N."/>
            <person name="Bonometti L."/>
            <person name="Westerberg I."/>
            <person name="Brannstrom I.O."/>
            <person name="Guillou S."/>
            <person name="Cros-Aarteil S."/>
            <person name="Calhoun S."/>
            <person name="Haridas S."/>
            <person name="Kuo A."/>
            <person name="Mondo S."/>
            <person name="Pangilinan J."/>
            <person name="Riley R."/>
            <person name="LaButti K."/>
            <person name="Andreopoulos B."/>
            <person name="Lipzen A."/>
            <person name="Chen C."/>
            <person name="Yanf M."/>
            <person name="Daum C."/>
            <person name="Ng V."/>
            <person name="Clum A."/>
            <person name="Steindorff A."/>
            <person name="Ohm R."/>
            <person name="Martin F."/>
            <person name="Silar P."/>
            <person name="Natvig D."/>
            <person name="Lalanne C."/>
            <person name="Gautier V."/>
            <person name="Ament-velasquez S.L."/>
            <person name="Kruys A."/>
            <person name="Hutchinson M.I."/>
            <person name="Powell A.J."/>
            <person name="Barry K."/>
            <person name="Miller A.N."/>
            <person name="Grigoriev I.V."/>
            <person name="Debuchy R."/>
            <person name="Gladieux P."/>
            <person name="Thoren M.H."/>
            <person name="Johannesson H."/>
        </authorList>
    </citation>
    <scope>NUCLEOTIDE SEQUENCE</scope>
    <source>
        <strain evidence="14">SMH3187-1</strain>
    </source>
</reference>
<organism evidence="14 15">
    <name type="scientific">Schizothecium vesticola</name>
    <dbReference type="NCBI Taxonomy" id="314040"/>
    <lineage>
        <taxon>Eukaryota</taxon>
        <taxon>Fungi</taxon>
        <taxon>Dikarya</taxon>
        <taxon>Ascomycota</taxon>
        <taxon>Pezizomycotina</taxon>
        <taxon>Sordariomycetes</taxon>
        <taxon>Sordariomycetidae</taxon>
        <taxon>Sordariales</taxon>
        <taxon>Schizotheciaceae</taxon>
        <taxon>Schizothecium</taxon>
    </lineage>
</organism>
<evidence type="ECO:0000256" key="10">
    <source>
        <dbReference type="ARBA" id="ARBA00029392"/>
    </source>
</evidence>
<proteinExistence type="inferred from homology"/>
<dbReference type="InterPro" id="IPR029058">
    <property type="entry name" value="AB_hydrolase_fold"/>
</dbReference>